<dbReference type="Pfam" id="PF07748">
    <property type="entry name" value="Glyco_hydro_38C"/>
    <property type="match status" value="1"/>
</dbReference>
<dbReference type="InterPro" id="IPR011013">
    <property type="entry name" value="Gal_mutarotase_sf_dom"/>
</dbReference>
<feature type="domain" description="Glycosyl hydrolase family 38 C-terminal" evidence="3">
    <location>
        <begin position="626"/>
        <end position="791"/>
    </location>
</feature>
<gene>
    <name evidence="4" type="ORF">L3049_05200</name>
</gene>
<accession>A0ABT5VPP0</accession>
<dbReference type="CDD" id="cd10791">
    <property type="entry name" value="GH38N_AMII_like_1"/>
    <property type="match status" value="1"/>
</dbReference>
<evidence type="ECO:0008006" key="6">
    <source>
        <dbReference type="Google" id="ProtNLM"/>
    </source>
</evidence>
<organism evidence="4 5">
    <name type="scientific">Paralabilibaculum antarcticum</name>
    <dbReference type="NCBI Taxonomy" id="2912572"/>
    <lineage>
        <taxon>Bacteria</taxon>
        <taxon>Pseudomonadati</taxon>
        <taxon>Bacteroidota</taxon>
        <taxon>Bacteroidia</taxon>
        <taxon>Marinilabiliales</taxon>
        <taxon>Marinifilaceae</taxon>
        <taxon>Paralabilibaculum</taxon>
    </lineage>
</organism>
<dbReference type="RefSeq" id="WP_275108737.1">
    <property type="nucleotide sequence ID" value="NZ_JAKJSC010000001.1"/>
</dbReference>
<reference evidence="4 5" key="1">
    <citation type="submission" date="2022-01" db="EMBL/GenBank/DDBJ databases">
        <title>Labilibaculum sp. nov, a marine bacterium isolated from Antarctica.</title>
        <authorList>
            <person name="Dai W."/>
        </authorList>
    </citation>
    <scope>NUCLEOTIDE SEQUENCE [LARGE SCALE GENOMIC DNA]</scope>
    <source>
        <strain evidence="4 5">DW002</strain>
    </source>
</reference>
<dbReference type="Pfam" id="PF01074">
    <property type="entry name" value="Glyco_hydro_38N"/>
    <property type="match status" value="1"/>
</dbReference>
<dbReference type="SUPFAM" id="SSF88713">
    <property type="entry name" value="Glycoside hydrolase/deacetylase"/>
    <property type="match status" value="1"/>
</dbReference>
<dbReference type="Gene3D" id="3.20.110.10">
    <property type="entry name" value="Glycoside hydrolase 38, N terminal domain"/>
    <property type="match status" value="1"/>
</dbReference>
<proteinExistence type="predicted"/>
<dbReference type="PANTHER" id="PTHR46017:SF2">
    <property type="entry name" value="MANNOSYLGLYCERATE HYDROLASE"/>
    <property type="match status" value="1"/>
</dbReference>
<feature type="chain" id="PRO_5046430016" description="Glycosyl hydrolase" evidence="1">
    <location>
        <begin position="19"/>
        <end position="974"/>
    </location>
</feature>
<comment type="caution">
    <text evidence="4">The sequence shown here is derived from an EMBL/GenBank/DDBJ whole genome shotgun (WGS) entry which is preliminary data.</text>
</comment>
<dbReference type="InterPro" id="IPR027291">
    <property type="entry name" value="Glyco_hydro_38_N_sf"/>
</dbReference>
<feature type="domain" description="Glycoside hydrolase family 38 N-terminal" evidence="2">
    <location>
        <begin position="138"/>
        <end position="353"/>
    </location>
</feature>
<dbReference type="PANTHER" id="PTHR46017">
    <property type="entry name" value="ALPHA-MANNOSIDASE 2C1"/>
    <property type="match status" value="1"/>
</dbReference>
<dbReference type="Gene3D" id="2.70.98.30">
    <property type="entry name" value="Golgi alpha-mannosidase II, domain 4"/>
    <property type="match status" value="1"/>
</dbReference>
<protein>
    <recommendedName>
        <fullName evidence="6">Glycosyl hydrolase</fullName>
    </recommendedName>
</protein>
<sequence length="974" mass="110333">MKKLIIALLLMSSGTVLFGQATNLLMDIKEKEKEETVEEITISPQNYYKYRADGKPGRGLVVHFNNKKFIGEGKIVLECNKEVIEFPLICNDSIESYEILLPPNVAKTKAAKLHVSISSKTIAYTKVVDVPAFRHWEIMIYPHSHVDIGYTNTHENVELIHTRNLINGIKLAEATKDYPEGARYVWNPEVIWPVERYLSKATEEEKQVIFEGIRNGYLALDAGYVNVNTSVSGDEELMELFRQAKEYEKITGKKIETIVQVDIPGMSWGIVPVAAKLGVKYCFSLNNGQGRIGWSMEQSFKPFWWADESGNNRILYFQPGSYNPGALIKGKYFWPKMAGQLDPTKLLEIVKTDNPRENFIDIYINEKLPELEKADYYPYDIFAMTWAMADNTPIDADLPEAVKSWNEEFAYPKLTIASATDIMSEFEDRYGDQIPVLKGDFTEFWTDGTGTAAKQTAQNRESKERLVQAETLWTMLRNGEPALRNDFNQAWWNVLMGSEHTWCYMNPSQEPINSDIQKTKFAFFDNAEKMSQDLLAKTLPAEEGKYIAVFNNLSWNHDGLVTLSAETAKGFSGLIDTNGEKVKSQKLSSGELVFEADDVPAFGSKKYKLSKKAYVSKSKMANGNVLDNGIVHVEINQETGDVSSLKMGNKEFVDSNAACAINSYRYLKGDDTPEEAFALTDVEITIKENGPLLATISVRGKAEGCTDVATEITIFDGQETVDFKNVIQKIKTIDKEGVHFGFAFDVDNPVVVADIPWGVMEIEKDQLETANRNWITLQRWLNVSNKEKGITWCPLDAPMFQVGTITANLLGDAYKSEKWIRELKPDGTIYSWALNNHWYTNFPLSQGSELTFRYRVKPHLNSFDYVSSNRFAMEQYQPLVASKVDRNFEVGQLLTVEGSPFVNSTVFKTSEDGKSALLRLRSWSEKDEPVSLKWKDRKPASIHVFDIMTEQSLEEIHADVVVPSKDFITLKVTW</sequence>
<keyword evidence="5" id="KW-1185">Reference proteome</keyword>
<dbReference type="Proteomes" id="UP001528920">
    <property type="component" value="Unassembled WGS sequence"/>
</dbReference>
<dbReference type="InterPro" id="IPR011682">
    <property type="entry name" value="Glyco_hydro_38_C"/>
</dbReference>
<dbReference type="SUPFAM" id="SSF74650">
    <property type="entry name" value="Galactose mutarotase-like"/>
    <property type="match status" value="1"/>
</dbReference>
<dbReference type="InterPro" id="IPR000602">
    <property type="entry name" value="Glyco_hydro_38_N"/>
</dbReference>
<keyword evidence="1" id="KW-0732">Signal</keyword>
<evidence type="ECO:0000259" key="2">
    <source>
        <dbReference type="Pfam" id="PF01074"/>
    </source>
</evidence>
<evidence type="ECO:0000313" key="5">
    <source>
        <dbReference type="Proteomes" id="UP001528920"/>
    </source>
</evidence>
<feature type="signal peptide" evidence="1">
    <location>
        <begin position="1"/>
        <end position="18"/>
    </location>
</feature>
<evidence type="ECO:0000313" key="4">
    <source>
        <dbReference type="EMBL" id="MDE5417398.1"/>
    </source>
</evidence>
<dbReference type="EMBL" id="JAKJSC010000001">
    <property type="protein sequence ID" value="MDE5417398.1"/>
    <property type="molecule type" value="Genomic_DNA"/>
</dbReference>
<name>A0ABT5VPP0_9BACT</name>
<evidence type="ECO:0000256" key="1">
    <source>
        <dbReference type="SAM" id="SignalP"/>
    </source>
</evidence>
<evidence type="ECO:0000259" key="3">
    <source>
        <dbReference type="Pfam" id="PF07748"/>
    </source>
</evidence>
<dbReference type="InterPro" id="IPR011330">
    <property type="entry name" value="Glyco_hydro/deAcase_b/a-brl"/>
</dbReference>